<reference evidence="2 4" key="1">
    <citation type="submission" date="2020-01" db="EMBL/GenBank/DDBJ databases">
        <title>Ponticoccus aerotolerans gen. nov., sp. nov., an anaerobic bacterium and proposal of Ponticoccusceae fam. nov., Ponticoccusles ord. nov. and Ponticoccuse classis nov. in the phylum Kiritimatiellaeota.</title>
        <authorList>
            <person name="Zhou L.Y."/>
            <person name="Du Z.J."/>
        </authorList>
    </citation>
    <scope>NUCLEOTIDE SEQUENCE [LARGE SCALE GENOMIC DNA]</scope>
    <source>
        <strain evidence="2 4">S-5007</strain>
    </source>
</reference>
<name>A0A6P1MAZ5_9BACT</name>
<dbReference type="KEGG" id="taer:GT409_04440"/>
<evidence type="ECO:0000313" key="4">
    <source>
        <dbReference type="Proteomes" id="UP000464954"/>
    </source>
</evidence>
<evidence type="ECO:0000256" key="1">
    <source>
        <dbReference type="SAM" id="MobiDB-lite"/>
    </source>
</evidence>
<protein>
    <submittedName>
        <fullName evidence="2">Uncharacterized protein</fullName>
    </submittedName>
</protein>
<feature type="region of interest" description="Disordered" evidence="1">
    <location>
        <begin position="74"/>
        <end position="108"/>
    </location>
</feature>
<dbReference type="EMBL" id="CP047593">
    <property type="protein sequence ID" value="QHI68726.1"/>
    <property type="molecule type" value="Genomic_DNA"/>
</dbReference>
<gene>
    <name evidence="2" type="ORF">GT409_04440</name>
    <name evidence="3" type="ORF">GT409_04500</name>
</gene>
<dbReference type="Proteomes" id="UP000464954">
    <property type="component" value="Chromosome"/>
</dbReference>
<evidence type="ECO:0000313" key="3">
    <source>
        <dbReference type="EMBL" id="QHI68738.1"/>
    </source>
</evidence>
<accession>A0A6P1MAZ5</accession>
<proteinExistence type="predicted"/>
<keyword evidence="4" id="KW-1185">Reference proteome</keyword>
<evidence type="ECO:0000313" key="2">
    <source>
        <dbReference type="EMBL" id="QHI68726.1"/>
    </source>
</evidence>
<feature type="compositionally biased region" description="Basic and acidic residues" evidence="1">
    <location>
        <begin position="84"/>
        <end position="93"/>
    </location>
</feature>
<dbReference type="RefSeq" id="WP_160627328.1">
    <property type="nucleotide sequence ID" value="NZ_CP047593.1"/>
</dbReference>
<dbReference type="KEGG" id="taer:GT409_04500"/>
<organism evidence="2 4">
    <name type="scientific">Tichowtungia aerotolerans</name>
    <dbReference type="NCBI Taxonomy" id="2697043"/>
    <lineage>
        <taxon>Bacteria</taxon>
        <taxon>Pseudomonadati</taxon>
        <taxon>Kiritimatiellota</taxon>
        <taxon>Tichowtungiia</taxon>
        <taxon>Tichowtungiales</taxon>
        <taxon>Tichowtungiaceae</taxon>
        <taxon>Tichowtungia</taxon>
    </lineage>
</organism>
<sequence length="123" mass="13815">MGIWPDPSALDWSRHLRFLKPDLNEEPTLLQARHQLESVFMTDNRFALEWEVCRDSRPTGDRLSLAKAVTEGNGKPNDFLGRPECLRAPDSRRPLQSGNPGRLSPHGCLSGACHRLALEEKTA</sequence>
<dbReference type="AlphaFoldDB" id="A0A6P1MAZ5"/>
<dbReference type="EMBL" id="CP047593">
    <property type="protein sequence ID" value="QHI68738.1"/>
    <property type="molecule type" value="Genomic_DNA"/>
</dbReference>